<dbReference type="eggNOG" id="COG5295">
    <property type="taxonomic scope" value="Bacteria"/>
</dbReference>
<evidence type="ECO:0000313" key="3">
    <source>
        <dbReference type="EMBL" id="EFK58565.1"/>
    </source>
</evidence>
<protein>
    <submittedName>
        <fullName evidence="3">Uncharacterized protein</fullName>
    </submittedName>
</protein>
<dbReference type="AlphaFoldDB" id="D7VJW3"/>
<feature type="chain" id="PRO_5005672211" evidence="2">
    <location>
        <begin position="20"/>
        <end position="334"/>
    </location>
</feature>
<accession>D7VJW3</accession>
<name>D7VJW3_SPHSI</name>
<sequence length="334" mass="36881">MKKIICFAFLCMAISVVYGQQELSVEDSRSIPTAPLQYNFKLKPSFKFNTVLGLNAPGFYSTVLGIRGWEDDSGGKAHELAFTDADLYIRSGYDAGWEAWRKIIAADNRGYVGIGTSNPQTQLEVTPPSSNISAGIFHSTGGQAWGHVLALATDFGFGDNPKLLFSYRNKAKQWAIGGGYASSSFSIWEDGGDGVYGSGFGNARFTILPEGNVGIGTDVPTEKLSVKGNIRAKEIKVEAANWPDYVFEEDYLLTPLPEIEAFIKTNKHLPEVPSAQKIAEEGLSVGEINKLMIRKIEELTLYLIELKKESEQHKKQNQEMKILLNEILTNKNLK</sequence>
<dbReference type="STRING" id="525373.HMPREF0766_11282"/>
<evidence type="ECO:0000256" key="1">
    <source>
        <dbReference type="SAM" id="Coils"/>
    </source>
</evidence>
<dbReference type="RefSeq" id="WP_002998675.1">
    <property type="nucleotide sequence ID" value="NZ_GL379772.1"/>
</dbReference>
<gene>
    <name evidence="3" type="ORF">HMPREF0766_11282</name>
</gene>
<keyword evidence="1" id="KW-0175">Coiled coil</keyword>
<evidence type="ECO:0000256" key="2">
    <source>
        <dbReference type="SAM" id="SignalP"/>
    </source>
</evidence>
<dbReference type="GeneID" id="95430106"/>
<feature type="coiled-coil region" evidence="1">
    <location>
        <begin position="296"/>
        <end position="326"/>
    </location>
</feature>
<organism evidence="3 4">
    <name type="scientific">Sphingobacterium spiritivorum ATCC 33861</name>
    <dbReference type="NCBI Taxonomy" id="525373"/>
    <lineage>
        <taxon>Bacteria</taxon>
        <taxon>Pseudomonadati</taxon>
        <taxon>Bacteroidota</taxon>
        <taxon>Sphingobacteriia</taxon>
        <taxon>Sphingobacteriales</taxon>
        <taxon>Sphingobacteriaceae</taxon>
        <taxon>Sphingobacterium</taxon>
    </lineage>
</organism>
<keyword evidence="2" id="KW-0732">Signal</keyword>
<feature type="signal peptide" evidence="2">
    <location>
        <begin position="1"/>
        <end position="19"/>
    </location>
</feature>
<keyword evidence="4" id="KW-1185">Reference proteome</keyword>
<comment type="caution">
    <text evidence="3">The sequence shown here is derived from an EMBL/GenBank/DDBJ whole genome shotgun (WGS) entry which is preliminary data.</text>
</comment>
<dbReference type="Proteomes" id="UP000006258">
    <property type="component" value="Unassembled WGS sequence"/>
</dbReference>
<dbReference type="OrthoDB" id="657976at2"/>
<evidence type="ECO:0000313" key="4">
    <source>
        <dbReference type="Proteomes" id="UP000006258"/>
    </source>
</evidence>
<dbReference type="HOGENOM" id="CLU_044440_0_0_10"/>
<dbReference type="EMBL" id="ACHA02000005">
    <property type="protein sequence ID" value="EFK58565.1"/>
    <property type="molecule type" value="Genomic_DNA"/>
</dbReference>
<reference evidence="3" key="1">
    <citation type="submission" date="2010-07" db="EMBL/GenBank/DDBJ databases">
        <authorList>
            <person name="Muzny D."/>
            <person name="Qin X."/>
            <person name="Buhay C."/>
            <person name="Dugan-Rocha S."/>
            <person name="Ding Y."/>
            <person name="Chen G."/>
            <person name="Hawes A."/>
            <person name="Holder M."/>
            <person name="Jhangiani S."/>
            <person name="Johnson A."/>
            <person name="Khan Z."/>
            <person name="Li Z."/>
            <person name="Liu W."/>
            <person name="Liu X."/>
            <person name="Perez L."/>
            <person name="Shen H."/>
            <person name="Wang Q."/>
            <person name="Watt J."/>
            <person name="Xi L."/>
            <person name="Xin Y."/>
            <person name="Zhou J."/>
            <person name="Deng J."/>
            <person name="Jiang H."/>
            <person name="Liu Y."/>
            <person name="Qu J."/>
            <person name="Song X.-Z."/>
            <person name="Zhang L."/>
            <person name="Villasana D."/>
            <person name="Johnson A."/>
            <person name="Liu J."/>
            <person name="Liyanage D."/>
            <person name="Lorensuhewa L."/>
            <person name="Robinson T."/>
            <person name="Song A."/>
            <person name="Song B.-B."/>
            <person name="Dinh H."/>
            <person name="Thornton R."/>
            <person name="Coyle M."/>
            <person name="Francisco L."/>
            <person name="Jackson L."/>
            <person name="Javaid M."/>
            <person name="Korchina V."/>
            <person name="Kovar C."/>
            <person name="Mata R."/>
            <person name="Mathew T."/>
            <person name="Ngo R."/>
            <person name="Nguyen L."/>
            <person name="Nguyen N."/>
            <person name="Okwuonu G."/>
            <person name="Ongeri F."/>
            <person name="Pham C."/>
            <person name="Simmons D."/>
            <person name="Wilczek-Boney K."/>
            <person name="Hale W."/>
            <person name="Jakkamsetti A."/>
            <person name="Pham P."/>
            <person name="Ruth R."/>
            <person name="San Lucas F."/>
            <person name="Warren J."/>
            <person name="Zhang J."/>
            <person name="Zhao Z."/>
            <person name="Zhou C."/>
            <person name="Zhu D."/>
            <person name="Lee S."/>
            <person name="Bess C."/>
            <person name="Blankenburg K."/>
            <person name="Forbes L."/>
            <person name="Fu Q."/>
            <person name="Gubbala S."/>
            <person name="Hirani K."/>
            <person name="Jayaseelan J.C."/>
            <person name="Lara F."/>
            <person name="Munidasa M."/>
            <person name="Palculict T."/>
            <person name="Patil S."/>
            <person name="Pu L.-L."/>
            <person name="Saada N."/>
            <person name="Tang L."/>
            <person name="Weissenberger G."/>
            <person name="Zhu Y."/>
            <person name="Hemphill L."/>
            <person name="Shang Y."/>
            <person name="Youmans B."/>
            <person name="Ayvaz T."/>
            <person name="Ross M."/>
            <person name="Santibanez J."/>
            <person name="Aqrawi P."/>
            <person name="Gross S."/>
            <person name="Joshi V."/>
            <person name="Fowler G."/>
            <person name="Nazareth L."/>
            <person name="Reid J."/>
            <person name="Worley K."/>
            <person name="Petrosino J."/>
            <person name="Highlander S."/>
            <person name="Gibbs R."/>
        </authorList>
    </citation>
    <scope>NUCLEOTIDE SEQUENCE [LARGE SCALE GENOMIC DNA]</scope>
    <source>
        <strain evidence="3">ATCC 33861</strain>
    </source>
</reference>
<proteinExistence type="predicted"/>